<gene>
    <name evidence="6 7" type="primary">mreB</name>
    <name evidence="7" type="ORF">SKUN_0066</name>
</gene>
<dbReference type="PANTHER" id="PTHR42749">
    <property type="entry name" value="CELL SHAPE-DETERMINING PROTEIN MREB"/>
    <property type="match status" value="1"/>
</dbReference>
<comment type="subunit">
    <text evidence="6">Forms polymers.</text>
</comment>
<dbReference type="RefSeq" id="WP_053390370.1">
    <property type="nucleotide sequence ID" value="NZ_CP010899.1"/>
</dbReference>
<evidence type="ECO:0000313" key="8">
    <source>
        <dbReference type="Proteomes" id="UP000062963"/>
    </source>
</evidence>
<feature type="binding site" evidence="6">
    <location>
        <begin position="211"/>
        <end position="214"/>
    </location>
    <ligand>
        <name>ATP</name>
        <dbReference type="ChEBI" id="CHEBI:30616"/>
    </ligand>
</feature>
<dbReference type="InterPro" id="IPR056546">
    <property type="entry name" value="MreB_MamK-like"/>
</dbReference>
<dbReference type="GO" id="GO:0005524">
    <property type="term" value="F:ATP binding"/>
    <property type="evidence" value="ECO:0007669"/>
    <property type="project" value="UniProtKB-KW"/>
</dbReference>
<dbReference type="CDD" id="cd10225">
    <property type="entry name" value="ASKHA_NBD_MreB-like"/>
    <property type="match status" value="1"/>
</dbReference>
<comment type="similarity">
    <text evidence="5 6">Belongs to the FtsA/MreB family.</text>
</comment>
<feature type="binding site" evidence="6">
    <location>
        <begin position="291"/>
        <end position="294"/>
    </location>
    <ligand>
        <name>ATP</name>
        <dbReference type="ChEBI" id="CHEBI:30616"/>
    </ligand>
</feature>
<organism evidence="7 8">
    <name type="scientific">Spiroplasma kunkelii CR2-3x</name>
    <dbReference type="NCBI Taxonomy" id="273035"/>
    <lineage>
        <taxon>Bacteria</taxon>
        <taxon>Bacillati</taxon>
        <taxon>Mycoplasmatota</taxon>
        <taxon>Mollicutes</taxon>
        <taxon>Entomoplasmatales</taxon>
        <taxon>Spiroplasmataceae</taxon>
        <taxon>Spiroplasma</taxon>
    </lineage>
</organism>
<sequence>MANYKFGKDYSFLALDLGTANTVSYVSSQGIVYNEPSMMAYDTLSNSLIALGNEAYKMVGKTHDHIRMVTPLVDGVISDMEAAQDLLKHIFSRLKLSGIWKNSLVILACPSGVTELERGALKAIAKDMGASHVLVEEEVKLAALGAGINIGLAQGNLVIDIGGGTTDIAIISAGDIVISKSVKVAGKHLDQEIQKYIRAEYNVLVGIRTAEQIKKEIGALVKIINEKPVRAFGRDIITGLPREVLIKPEEIKNVLLAPFSRITDLLVEVLEKTPPELAGDVIRNGITICGGGALIRGIVKYFESIFQLKVKAANDPLMCVIDGAKTYEKNLNAVIERIQLLNANEYKIS</sequence>
<dbReference type="OrthoDB" id="391604at2"/>
<dbReference type="InterPro" id="IPR043129">
    <property type="entry name" value="ATPase_NBD"/>
</dbReference>
<comment type="function">
    <text evidence="6">Forms membrane-associated dynamic filaments that are essential for cell shape determination. Acts by regulating cell wall synthesis and cell elongation, and thus cell shape. A feedback loop between cell geometry and MreB localization may maintain elongated cell shape by targeting cell wall growth to regions of negative cell wall curvature.</text>
</comment>
<dbReference type="PANTHER" id="PTHR42749:SF1">
    <property type="entry name" value="CELL SHAPE-DETERMINING PROTEIN MREB"/>
    <property type="match status" value="1"/>
</dbReference>
<dbReference type="GO" id="GO:0005737">
    <property type="term" value="C:cytoplasm"/>
    <property type="evidence" value="ECO:0007669"/>
    <property type="project" value="UniProtKB-SubCell"/>
</dbReference>
<evidence type="ECO:0000313" key="7">
    <source>
        <dbReference type="EMBL" id="ALA96991.1"/>
    </source>
</evidence>
<feature type="binding site" evidence="6">
    <location>
        <begin position="163"/>
        <end position="165"/>
    </location>
    <ligand>
        <name>ATP</name>
        <dbReference type="ChEBI" id="CHEBI:30616"/>
    </ligand>
</feature>
<dbReference type="HAMAP" id="MF_02207">
    <property type="entry name" value="MreB"/>
    <property type="match status" value="1"/>
</dbReference>
<dbReference type="SUPFAM" id="SSF53067">
    <property type="entry name" value="Actin-like ATPase domain"/>
    <property type="match status" value="2"/>
</dbReference>
<keyword evidence="8" id="KW-1185">Reference proteome</keyword>
<evidence type="ECO:0000256" key="2">
    <source>
        <dbReference type="ARBA" id="ARBA00022741"/>
    </source>
</evidence>
<proteinExistence type="inferred from homology"/>
<dbReference type="Proteomes" id="UP000062963">
    <property type="component" value="Chromosome"/>
</dbReference>
<dbReference type="PRINTS" id="PR01652">
    <property type="entry name" value="SHAPEPROTEIN"/>
</dbReference>
<dbReference type="InterPro" id="IPR004753">
    <property type="entry name" value="MreB"/>
</dbReference>
<dbReference type="PATRIC" id="fig|273035.7.peg.80"/>
<evidence type="ECO:0000256" key="1">
    <source>
        <dbReference type="ARBA" id="ARBA00022490"/>
    </source>
</evidence>
<keyword evidence="3 6" id="KW-0067">ATP-binding</keyword>
<accession>A0A0K2JFG8</accession>
<evidence type="ECO:0000256" key="6">
    <source>
        <dbReference type="HAMAP-Rule" id="MF_02207"/>
    </source>
</evidence>
<dbReference type="EMBL" id="CP010899">
    <property type="protein sequence ID" value="ALA96991.1"/>
    <property type="molecule type" value="Genomic_DNA"/>
</dbReference>
<evidence type="ECO:0000256" key="4">
    <source>
        <dbReference type="ARBA" id="ARBA00022960"/>
    </source>
</evidence>
<dbReference type="Pfam" id="PF06723">
    <property type="entry name" value="MreB_Mbl"/>
    <property type="match status" value="1"/>
</dbReference>
<keyword evidence="2 6" id="KW-0547">Nucleotide-binding</keyword>
<reference evidence="7 8" key="1">
    <citation type="journal article" date="2015" name="Genome Announc.">
        <title>Complete Genome Sequence of Spiroplasma kunkelii Strain CR2-3x, Causal Agent of Corn Stunt Disease in Zea mays L.</title>
        <authorList>
            <person name="Davis R.E."/>
            <person name="Shao J."/>
            <person name="Dally E.L."/>
            <person name="Zhao Y."/>
            <person name="Gasparich G.E."/>
            <person name="Gaynor B.J."/>
            <person name="Athey J.C."/>
            <person name="Harrison N.A."/>
            <person name="Donofrio N."/>
        </authorList>
    </citation>
    <scope>NUCLEOTIDE SEQUENCE [LARGE SCALE GENOMIC DNA]</scope>
    <source>
        <strain evidence="7 8">CR2-3x</strain>
    </source>
</reference>
<dbReference type="KEGG" id="skn:SKUN_0066"/>
<protein>
    <recommendedName>
        <fullName evidence="6">Cell shape-determining protein MreB</fullName>
    </recommendedName>
</protein>
<dbReference type="STRING" id="273035.SKUN_0066"/>
<dbReference type="Gene3D" id="3.30.420.40">
    <property type="match status" value="2"/>
</dbReference>
<dbReference type="NCBIfam" id="NF010539">
    <property type="entry name" value="PRK13927.1"/>
    <property type="match status" value="1"/>
</dbReference>
<feature type="binding site" evidence="6">
    <location>
        <begin position="19"/>
        <end position="21"/>
    </location>
    <ligand>
        <name>ATP</name>
        <dbReference type="ChEBI" id="CHEBI:30616"/>
    </ligand>
</feature>
<dbReference type="AlphaFoldDB" id="A0A0K2JFG8"/>
<name>A0A0K2JFG8_SPIKU</name>
<evidence type="ECO:0000256" key="5">
    <source>
        <dbReference type="ARBA" id="ARBA00023458"/>
    </source>
</evidence>
<comment type="subcellular location">
    <subcellularLocation>
        <location evidence="6">Cytoplasm</location>
    </subcellularLocation>
    <text evidence="6">Membrane-associated.</text>
</comment>
<dbReference type="GO" id="GO:0000902">
    <property type="term" value="P:cell morphogenesis"/>
    <property type="evidence" value="ECO:0007669"/>
    <property type="project" value="InterPro"/>
</dbReference>
<keyword evidence="4 6" id="KW-0133">Cell shape</keyword>
<evidence type="ECO:0000256" key="3">
    <source>
        <dbReference type="ARBA" id="ARBA00022840"/>
    </source>
</evidence>
<dbReference type="GO" id="GO:0008360">
    <property type="term" value="P:regulation of cell shape"/>
    <property type="evidence" value="ECO:0007669"/>
    <property type="project" value="UniProtKB-UniRule"/>
</dbReference>
<keyword evidence="1 6" id="KW-0963">Cytoplasm</keyword>